<dbReference type="InterPro" id="IPR051829">
    <property type="entry name" value="Multiheme_Cytochr_ET"/>
</dbReference>
<dbReference type="Pfam" id="PF22678">
    <property type="entry name" value="Cytochrom_c_NrfB-like"/>
    <property type="match status" value="1"/>
</dbReference>
<dbReference type="Pfam" id="PF09699">
    <property type="entry name" value="Paired_CXXCH_1"/>
    <property type="match status" value="2"/>
</dbReference>
<dbReference type="PANTHER" id="PTHR35038:SF6">
    <property type="entry name" value="SURFACE LOCALIZED DECAHEME CYTOCHROME C LIPOPROTEIN"/>
    <property type="match status" value="1"/>
</dbReference>
<dbReference type="NCBIfam" id="TIGR03508">
    <property type="entry name" value="decahem_SO"/>
    <property type="match status" value="1"/>
</dbReference>
<protein>
    <submittedName>
        <fullName evidence="4">Cytochrome C family protein</fullName>
    </submittedName>
</protein>
<dbReference type="NCBIfam" id="TIGR01905">
    <property type="entry name" value="paired_CXXCH_1"/>
    <property type="match status" value="2"/>
</dbReference>
<evidence type="ECO:0000256" key="1">
    <source>
        <dbReference type="ARBA" id="ARBA00022729"/>
    </source>
</evidence>
<dbReference type="KEGG" id="nhl:Nhal_1192"/>
<feature type="domain" description="Doubled CXXCH motif" evidence="2">
    <location>
        <begin position="241"/>
        <end position="277"/>
    </location>
</feature>
<name>D5BZQ9_NITHN</name>
<reference evidence="5" key="1">
    <citation type="submission" date="2010-04" db="EMBL/GenBank/DDBJ databases">
        <title>Complete genome sequence of Nitrosococcus halophilus Nc4, a salt-adapted, aerobic obligate ammonia-oxidizing sulfur purple bacterium.</title>
        <authorList>
            <consortium name="US DOE Joint Genome Institute"/>
            <person name="Campbell M.A."/>
            <person name="Malfatti S.A."/>
            <person name="Chain P.S.G."/>
            <person name="Heidelberg J.F."/>
            <person name="Ward B.B."/>
            <person name="Klotz M.G."/>
        </authorList>
    </citation>
    <scope>NUCLEOTIDE SEQUENCE [LARGE SCALE GENOMIC DNA]</scope>
    <source>
        <strain evidence="5">Nc4</strain>
    </source>
</reference>
<dbReference type="SUPFAM" id="SSF48695">
    <property type="entry name" value="Multiheme cytochromes"/>
    <property type="match status" value="1"/>
</dbReference>
<dbReference type="HOGENOM" id="CLU_045390_0_0_6"/>
<accession>D5BZQ9</accession>
<dbReference type="InterPro" id="IPR020015">
    <property type="entry name" value="Decahaem_cyt-c_DmsE"/>
</dbReference>
<dbReference type="GO" id="GO:0016491">
    <property type="term" value="F:oxidoreductase activity"/>
    <property type="evidence" value="ECO:0007669"/>
    <property type="project" value="TreeGrafter"/>
</dbReference>
<dbReference type="OrthoDB" id="9814800at2"/>
<dbReference type="Gene3D" id="1.10.287.3080">
    <property type="match status" value="2"/>
</dbReference>
<dbReference type="InterPro" id="IPR036280">
    <property type="entry name" value="Multihaem_cyt_sf"/>
</dbReference>
<dbReference type="STRING" id="472759.Nhal_1192"/>
<feature type="domain" description="Cytochrome c-type protein NrfB-like" evidence="3">
    <location>
        <begin position="89"/>
        <end position="158"/>
    </location>
</feature>
<dbReference type="eggNOG" id="COG3005">
    <property type="taxonomic scope" value="Bacteria"/>
</dbReference>
<keyword evidence="1" id="KW-0732">Signal</keyword>
<sequence>MKISPLRIKIRRGLVFLLMVGMIPVITNCRPVLPVDTSPLGNPAQADATYVGETTCIGCHQVENSHWSHTLHARVFRLNPQDELQARSCEACHGPGSKHITEPTNKSKIMAFTRTSGSSILQQNAMCLQCHRGRERIYWPGSTHQVHDLGCSDCHNPMAQFSRNGLLKKESISLTCFTCHQQQRVQFRKRSHMPLLEGKISCVDCHNPHGSNTTPLLKADTVNQLCYQCHPEKRGPFIWEHAPVRENCLNCHLPHGSNHEKLLSVARPFLCEQCHTNRGHPNDLLTMANMPSGLRPDGRLMNRSCQNCHAQIHGSNHPSGVRFHR</sequence>
<evidence type="ECO:0000313" key="4">
    <source>
        <dbReference type="EMBL" id="ADE14354.1"/>
    </source>
</evidence>
<feature type="domain" description="Doubled CXXCH motif" evidence="2">
    <location>
        <begin position="192"/>
        <end position="234"/>
    </location>
</feature>
<dbReference type="InterPro" id="IPR010177">
    <property type="entry name" value="Paired_CXXCH_1"/>
</dbReference>
<dbReference type="AlphaFoldDB" id="D5BZQ9"/>
<evidence type="ECO:0000259" key="2">
    <source>
        <dbReference type="Pfam" id="PF09699"/>
    </source>
</evidence>
<dbReference type="InterPro" id="IPR053875">
    <property type="entry name" value="Cytochrom_c_NrfB-like_dom"/>
</dbReference>
<dbReference type="Gene3D" id="3.90.10.10">
    <property type="entry name" value="Cytochrome C3"/>
    <property type="match status" value="1"/>
</dbReference>
<gene>
    <name evidence="4" type="ordered locus">Nhal_1192</name>
</gene>
<evidence type="ECO:0000313" key="5">
    <source>
        <dbReference type="Proteomes" id="UP000001844"/>
    </source>
</evidence>
<keyword evidence="5" id="KW-1185">Reference proteome</keyword>
<proteinExistence type="predicted"/>
<evidence type="ECO:0000259" key="3">
    <source>
        <dbReference type="Pfam" id="PF22678"/>
    </source>
</evidence>
<organism evidence="4 5">
    <name type="scientific">Nitrosococcus halophilus (strain Nc4)</name>
    <dbReference type="NCBI Taxonomy" id="472759"/>
    <lineage>
        <taxon>Bacteria</taxon>
        <taxon>Pseudomonadati</taxon>
        <taxon>Pseudomonadota</taxon>
        <taxon>Gammaproteobacteria</taxon>
        <taxon>Chromatiales</taxon>
        <taxon>Chromatiaceae</taxon>
        <taxon>Nitrosococcus</taxon>
    </lineage>
</organism>
<dbReference type="Proteomes" id="UP000001844">
    <property type="component" value="Chromosome"/>
</dbReference>
<dbReference type="EMBL" id="CP001798">
    <property type="protein sequence ID" value="ADE14354.1"/>
    <property type="molecule type" value="Genomic_DNA"/>
</dbReference>
<dbReference type="PANTHER" id="PTHR35038">
    <property type="entry name" value="DISSIMILATORY SULFITE REDUCTASE SIRA"/>
    <property type="match status" value="1"/>
</dbReference>